<gene>
    <name evidence="1" type="ORF">EV688_10213</name>
</gene>
<reference evidence="1 2" key="1">
    <citation type="submission" date="2019-03" db="EMBL/GenBank/DDBJ databases">
        <title>Genomic Encyclopedia of Type Strains, Phase IV (KMG-IV): sequencing the most valuable type-strain genomes for metagenomic binning, comparative biology and taxonomic classification.</title>
        <authorList>
            <person name="Goeker M."/>
        </authorList>
    </citation>
    <scope>NUCLEOTIDE SEQUENCE [LARGE SCALE GENOMIC DNA]</scope>
    <source>
        <strain evidence="1 2">DSM 23344</strain>
    </source>
</reference>
<accession>A0A4R2L1E7</accession>
<dbReference type="Pfam" id="PF10707">
    <property type="entry name" value="YrbL-PhoP_reg"/>
    <property type="match status" value="1"/>
</dbReference>
<dbReference type="OrthoDB" id="595236at2"/>
<evidence type="ECO:0000313" key="1">
    <source>
        <dbReference type="EMBL" id="TCO77556.1"/>
    </source>
</evidence>
<protein>
    <submittedName>
        <fullName evidence="1">PhoP regulatory network protein YrbL</fullName>
    </submittedName>
</protein>
<comment type="caution">
    <text evidence="1">The sequence shown here is derived from an EMBL/GenBank/DDBJ whole genome shotgun (WGS) entry which is preliminary data.</text>
</comment>
<dbReference type="AlphaFoldDB" id="A0A4R2L1E7"/>
<sequence>MQQVLLSDEKPLFIGGTRRVFQHPDYADRCIKVLRSDRTGAARRAQKRGWKQLLPASAFDDQIKEIRAYQQLLASTPDLTPVWQHVPEYFGTVTTDCGLGIVTRLYRNHDGSWPRNLEQRLPRGLTPALCDGIKAFADVMARYRVLTRDLLPHNMIAVEHADGSVQVLVVDGIGSADFIPLAACSQRAARAKVQRKLKRLEGRVRMLLPLCDQEKVQLCNF</sequence>
<name>A0A4R2L1E7_9GAMM</name>
<keyword evidence="2" id="KW-1185">Reference proteome</keyword>
<dbReference type="Proteomes" id="UP000294980">
    <property type="component" value="Unassembled WGS sequence"/>
</dbReference>
<evidence type="ECO:0000313" key="2">
    <source>
        <dbReference type="Proteomes" id="UP000294980"/>
    </source>
</evidence>
<proteinExistence type="predicted"/>
<dbReference type="InterPro" id="IPR019647">
    <property type="entry name" value="PhoP_reg_network_YrbL"/>
</dbReference>
<organism evidence="1 2">
    <name type="scientific">Chromatocurvus halotolerans</name>
    <dbReference type="NCBI Taxonomy" id="1132028"/>
    <lineage>
        <taxon>Bacteria</taxon>
        <taxon>Pseudomonadati</taxon>
        <taxon>Pseudomonadota</taxon>
        <taxon>Gammaproteobacteria</taxon>
        <taxon>Cellvibrionales</taxon>
        <taxon>Halieaceae</taxon>
        <taxon>Chromatocurvus</taxon>
    </lineage>
</organism>
<dbReference type="EMBL" id="SLWX01000002">
    <property type="protein sequence ID" value="TCO77556.1"/>
    <property type="molecule type" value="Genomic_DNA"/>
</dbReference>
<dbReference type="RefSeq" id="WP_117314372.1">
    <property type="nucleotide sequence ID" value="NZ_QQSW01000001.1"/>
</dbReference>